<dbReference type="EMBL" id="FMYG01000011">
    <property type="protein sequence ID" value="SDD04532.1"/>
    <property type="molecule type" value="Genomic_DNA"/>
</dbReference>
<dbReference type="Gene3D" id="2.60.40.1220">
    <property type="match status" value="1"/>
</dbReference>
<keyword evidence="6" id="KW-0812">Transmembrane</keyword>
<evidence type="ECO:0000256" key="6">
    <source>
        <dbReference type="SAM" id="Phobius"/>
    </source>
</evidence>
<dbReference type="AlphaFoldDB" id="A0A1G6RIR9"/>
<evidence type="ECO:0000256" key="2">
    <source>
        <dbReference type="ARBA" id="ARBA00022723"/>
    </source>
</evidence>
<proteinExistence type="predicted"/>
<gene>
    <name evidence="9" type="ORF">SAMN05216418_0150</name>
</gene>
<dbReference type="PANTHER" id="PTHR34820:SF4">
    <property type="entry name" value="INNER MEMBRANE PROTEIN YEBZ"/>
    <property type="match status" value="1"/>
</dbReference>
<keyword evidence="6" id="KW-1133">Transmembrane helix</keyword>
<feature type="compositionally biased region" description="Low complexity" evidence="5">
    <location>
        <begin position="149"/>
        <end position="165"/>
    </location>
</feature>
<evidence type="ECO:0000313" key="10">
    <source>
        <dbReference type="Proteomes" id="UP000183203"/>
    </source>
</evidence>
<dbReference type="GO" id="GO:0042597">
    <property type="term" value="C:periplasmic space"/>
    <property type="evidence" value="ECO:0007669"/>
    <property type="project" value="InterPro"/>
</dbReference>
<name>A0A1G6RIR9_9MICO</name>
<dbReference type="GO" id="GO:0046688">
    <property type="term" value="P:response to copper ion"/>
    <property type="evidence" value="ECO:0007669"/>
    <property type="project" value="InterPro"/>
</dbReference>
<dbReference type="InterPro" id="IPR032694">
    <property type="entry name" value="CopC/D"/>
</dbReference>
<dbReference type="Pfam" id="PF04234">
    <property type="entry name" value="CopC"/>
    <property type="match status" value="1"/>
</dbReference>
<comment type="subcellular location">
    <subcellularLocation>
        <location evidence="1">Cell envelope</location>
    </subcellularLocation>
</comment>
<feature type="signal peptide" evidence="7">
    <location>
        <begin position="1"/>
        <end position="37"/>
    </location>
</feature>
<feature type="domain" description="CopC" evidence="8">
    <location>
        <begin position="38"/>
        <end position="133"/>
    </location>
</feature>
<reference evidence="9 10" key="1">
    <citation type="submission" date="2016-09" db="EMBL/GenBank/DDBJ databases">
        <authorList>
            <person name="Capua I."/>
            <person name="De Benedictis P."/>
            <person name="Joannis T."/>
            <person name="Lombin L.H."/>
            <person name="Cattoli G."/>
        </authorList>
    </citation>
    <scope>NUCLEOTIDE SEQUENCE [LARGE SCALE GENOMIC DNA]</scope>
    <source>
        <strain evidence="9 10">NIO-1002</strain>
    </source>
</reference>
<accession>A0A1G6RIR9</accession>
<dbReference type="GO" id="GO:0005886">
    <property type="term" value="C:plasma membrane"/>
    <property type="evidence" value="ECO:0007669"/>
    <property type="project" value="TreeGrafter"/>
</dbReference>
<dbReference type="GO" id="GO:0030313">
    <property type="term" value="C:cell envelope"/>
    <property type="evidence" value="ECO:0007669"/>
    <property type="project" value="UniProtKB-SubCell"/>
</dbReference>
<keyword evidence="4" id="KW-0186">Copper</keyword>
<dbReference type="InterPro" id="IPR014756">
    <property type="entry name" value="Ig_E-set"/>
</dbReference>
<dbReference type="PANTHER" id="PTHR34820">
    <property type="entry name" value="INNER MEMBRANE PROTEIN YEBZ"/>
    <property type="match status" value="1"/>
</dbReference>
<dbReference type="InterPro" id="IPR014755">
    <property type="entry name" value="Cu-Rt/internalin_Ig-like"/>
</dbReference>
<keyword evidence="6" id="KW-0472">Membrane</keyword>
<feature type="chain" id="PRO_5010343203" description="CopC domain-containing protein" evidence="7">
    <location>
        <begin position="38"/>
        <end position="230"/>
    </location>
</feature>
<evidence type="ECO:0000313" key="9">
    <source>
        <dbReference type="EMBL" id="SDD04532.1"/>
    </source>
</evidence>
<feature type="transmembrane region" description="Helical" evidence="6">
    <location>
        <begin position="186"/>
        <end position="210"/>
    </location>
</feature>
<evidence type="ECO:0000256" key="4">
    <source>
        <dbReference type="ARBA" id="ARBA00023008"/>
    </source>
</evidence>
<organism evidence="9 10">
    <name type="scientific">Microbacterium enclense</name>
    <dbReference type="NCBI Taxonomy" id="993073"/>
    <lineage>
        <taxon>Bacteria</taxon>
        <taxon>Bacillati</taxon>
        <taxon>Actinomycetota</taxon>
        <taxon>Actinomycetes</taxon>
        <taxon>Micrococcales</taxon>
        <taxon>Microbacteriaceae</taxon>
        <taxon>Microbacterium</taxon>
    </lineage>
</organism>
<evidence type="ECO:0000259" key="8">
    <source>
        <dbReference type="Pfam" id="PF04234"/>
    </source>
</evidence>
<feature type="region of interest" description="Disordered" evidence="5">
    <location>
        <begin position="137"/>
        <end position="180"/>
    </location>
</feature>
<dbReference type="OrthoDB" id="5242236at2"/>
<evidence type="ECO:0000256" key="7">
    <source>
        <dbReference type="SAM" id="SignalP"/>
    </source>
</evidence>
<protein>
    <recommendedName>
        <fullName evidence="8">CopC domain-containing protein</fullName>
    </recommendedName>
</protein>
<evidence type="ECO:0000256" key="1">
    <source>
        <dbReference type="ARBA" id="ARBA00004196"/>
    </source>
</evidence>
<dbReference type="InterPro" id="IPR007348">
    <property type="entry name" value="CopC_dom"/>
</dbReference>
<sequence>MRTLFATRSPRWFAAAGIIATALSVMLVLSSSPPARAHDALVQSSPTADSVVTSTPAEVSLTYSGEVFDASSAIAVEVIDSSGANVARTPPVVTDTTVTQAVEPVLSPGVVTVRWRVVSSDGHPISGEYAFTVDAPVAPTSSAEPDPSPATGAPSAPGQSPAVSSTPEQSATSGAMAEVEEPHSGIGFPLVATGTAVVILGMAALVLFSFGRRRRQQMEQQRQGGTVDEQ</sequence>
<keyword evidence="2" id="KW-0479">Metal-binding</keyword>
<keyword evidence="3 7" id="KW-0732">Signal</keyword>
<evidence type="ECO:0000256" key="3">
    <source>
        <dbReference type="ARBA" id="ARBA00022729"/>
    </source>
</evidence>
<evidence type="ECO:0000256" key="5">
    <source>
        <dbReference type="SAM" id="MobiDB-lite"/>
    </source>
</evidence>
<dbReference type="SUPFAM" id="SSF81296">
    <property type="entry name" value="E set domains"/>
    <property type="match status" value="1"/>
</dbReference>
<dbReference type="GO" id="GO:0005507">
    <property type="term" value="F:copper ion binding"/>
    <property type="evidence" value="ECO:0007669"/>
    <property type="project" value="InterPro"/>
</dbReference>
<dbReference type="Proteomes" id="UP000183203">
    <property type="component" value="Unassembled WGS sequence"/>
</dbReference>
<dbReference type="GO" id="GO:0006825">
    <property type="term" value="P:copper ion transport"/>
    <property type="evidence" value="ECO:0007669"/>
    <property type="project" value="InterPro"/>
</dbReference>